<dbReference type="EnsemblMetazoa" id="MESCA005446-RA">
    <property type="protein sequence ID" value="MESCA005446-PA"/>
    <property type="gene ID" value="MESCA005446"/>
</dbReference>
<evidence type="ECO:0000256" key="1">
    <source>
        <dbReference type="SAM" id="MobiDB-lite"/>
    </source>
</evidence>
<sequence>MSPNSVYKEQFTLPRENSLDDEYFSECENCKTAQSTKYYNEAETLRNEMETMTLHRKLPTDEKDKDQHFRISCTLPSNSKKNSSAVNVKHQPWFSSLPATSDEDEGELK</sequence>
<dbReference type="AlphaFoldDB" id="T1GPC1"/>
<feature type="region of interest" description="Disordered" evidence="1">
    <location>
        <begin position="74"/>
        <end position="109"/>
    </location>
</feature>
<keyword evidence="3" id="KW-1185">Reference proteome</keyword>
<feature type="compositionally biased region" description="Low complexity" evidence="1">
    <location>
        <begin position="77"/>
        <end position="89"/>
    </location>
</feature>
<dbReference type="HOGENOM" id="CLU_2186940_0_0_1"/>
<proteinExistence type="predicted"/>
<dbReference type="STRING" id="36166.T1GPC1"/>
<reference evidence="3" key="1">
    <citation type="submission" date="2013-02" db="EMBL/GenBank/DDBJ databases">
        <authorList>
            <person name="Hughes D."/>
        </authorList>
    </citation>
    <scope>NUCLEOTIDE SEQUENCE</scope>
    <source>
        <strain>Durham</strain>
        <strain evidence="3">NC isolate 2 -- Noor lab</strain>
    </source>
</reference>
<evidence type="ECO:0000313" key="2">
    <source>
        <dbReference type="EnsemblMetazoa" id="MESCA005446-PA"/>
    </source>
</evidence>
<accession>T1GPC1</accession>
<protein>
    <submittedName>
        <fullName evidence="2">Uncharacterized protein</fullName>
    </submittedName>
</protein>
<reference evidence="2" key="2">
    <citation type="submission" date="2015-06" db="UniProtKB">
        <authorList>
            <consortium name="EnsemblMetazoa"/>
        </authorList>
    </citation>
    <scope>IDENTIFICATION</scope>
</reference>
<dbReference type="OMA" id="DEYFSEC"/>
<evidence type="ECO:0000313" key="3">
    <source>
        <dbReference type="Proteomes" id="UP000015102"/>
    </source>
</evidence>
<organism evidence="2 3">
    <name type="scientific">Megaselia scalaris</name>
    <name type="common">Humpbacked fly</name>
    <name type="synonym">Phora scalaris</name>
    <dbReference type="NCBI Taxonomy" id="36166"/>
    <lineage>
        <taxon>Eukaryota</taxon>
        <taxon>Metazoa</taxon>
        <taxon>Ecdysozoa</taxon>
        <taxon>Arthropoda</taxon>
        <taxon>Hexapoda</taxon>
        <taxon>Insecta</taxon>
        <taxon>Pterygota</taxon>
        <taxon>Neoptera</taxon>
        <taxon>Endopterygota</taxon>
        <taxon>Diptera</taxon>
        <taxon>Brachycera</taxon>
        <taxon>Muscomorpha</taxon>
        <taxon>Platypezoidea</taxon>
        <taxon>Phoridae</taxon>
        <taxon>Megaseliini</taxon>
        <taxon>Megaselia</taxon>
    </lineage>
</organism>
<dbReference type="EMBL" id="CAQQ02089284">
    <property type="status" value="NOT_ANNOTATED_CDS"/>
    <property type="molecule type" value="Genomic_DNA"/>
</dbReference>
<name>T1GPC1_MEGSC</name>
<dbReference type="Proteomes" id="UP000015102">
    <property type="component" value="Unassembled WGS sequence"/>
</dbReference>